<protein>
    <submittedName>
        <fullName evidence="2">TonB-dependent SusC/RagA subfamily outer membrane receptor</fullName>
    </submittedName>
</protein>
<dbReference type="Pfam" id="PF17973">
    <property type="entry name" value="bMG10"/>
    <property type="match status" value="1"/>
</dbReference>
<accession>A0A561PNR0</accession>
<name>A0A561PNR0_9BACT</name>
<dbReference type="SUPFAM" id="SSF49464">
    <property type="entry name" value="Carboxypeptidase regulatory domain-like"/>
    <property type="match status" value="1"/>
</dbReference>
<dbReference type="PANTHER" id="PTHR40094:SF1">
    <property type="entry name" value="UBIQUITIN DOMAIN-CONTAINING PROTEIN"/>
    <property type="match status" value="1"/>
</dbReference>
<evidence type="ECO:0000259" key="1">
    <source>
        <dbReference type="SMART" id="SM01360"/>
    </source>
</evidence>
<dbReference type="InterPro" id="IPR041246">
    <property type="entry name" value="Bact_MG10"/>
</dbReference>
<dbReference type="Gene3D" id="2.20.130.20">
    <property type="match status" value="1"/>
</dbReference>
<keyword evidence="3" id="KW-1185">Reference proteome</keyword>
<sequence length="1975" mass="224613">MIPIKSLLLKSSVSGELMENTFIECFVGNKTYPFLSYQWSHSVFLLNSVYNPDALKRSLFLLCCLYSLLLHAQQPLTRSTTRSAHAYVYQLSDHEAMEIFQWQHKKHTWAQEKYLHTLQSSYPQDSLFPATTPPGNYLVVSADKNEMQYTFQPVHNLHFKLVSNDHDLAILLHDNQGLFISNAQVQVGGHNIPWDEATHTYRLPRSGSAGMVTIRYNQVLNLFQLANNRQPGKTSWWKRLLPHRKQRTYRPRPEDADFYVTTPTEAHYKGFMAFSKPKYKPHDTVRLKAFITRKDRRLVNTPLLLRLSCRNTLDTILTVINPYRPGGYDYEFVLNDSLNLDLDDKYLVTLEAPVSRKYALDDNETDLDDDAYAAQRKVLMRGTFEYEEYDLKSVHFTTRTDHKEHTPGMPLSLYMKATDENGLPVMDGRVIITVTSNTVRQYHAPFVFIPKTLWTHEIALDMTGETKVILPDSIFPAATFSYNIATLFLNSNNESQHSNNYIDYLYEPDDISFSQTADSISISFNRAGKVKTMPAILQLVNTLGDTIGRLSLMLPTSVPIQPFAASYLVTAGTVSREYSIARDDARITANNFHTRDSVFISINNPSKLSFWYSIFADNKLIDRGYTRQLSWKAASITPRYYSVSIQYILNDQVQRENFYIPYTDKQLQVTINSPLAIYPGQTSRIGVTVKDMEGRPVKDADITAYAITGKFSDYQMPVAPYLGQVYSLRKKYSLQRLVNNRRTLTSRLISWERWKNDMALDSITYYRFLYASGIYYNTAPVSSGITQLAPFIREKNILQAPVMVTIDEQPVYFDQAGQSSAYSFAVSPGKHRLELRIRDKRIIVDSIEAVGGMKTFVSIPVDEPNTRIRIEKMPPTLTSAEQITWRRYLVPFELNDPTKYTYIRQDNNIYWFRSNYYSGQIVLAGPLHVSEAEYAVKGGFTQSFQPEPGYIFSIRKGLVKEKEIPAQRYRPFFYVKEWLQPPFYDEVFTTQAIDTSWKTEQGKTSINHRIYPDPRYQGSGYDLQITPDTCLPEQEIRQLFLYRYDNPSFVTLYPTTTRRFTGLEPGYYRLLVLHYNNHYYVADSLEVREGGDTYYRLEGHKIVSNDSVSRALHQAILDWPSNQPTPIEQKVDFNTAFNQQYLTSSSFTRTVYGVVTDKKLHTPLPGVTVKLKGTNTGAVTDAKGFFRLPVTEKGMLVFSFIGYNSEEVSLKNQEHFDVRMEAREQHLLESVVVVGYGAIKKSNLTASVSVVRESLQGYTAGVNIRGIAGDSNRLPLIVIDGIPYAGDLKSLPPDQIKNMTVLKDAAATAIYGARAANGVIIITSSKAGALAALNNEEGLPAGNSIRTHFRDDAFWQPRLRTNEKGEASFKVTFPDDITSWKTYALAYTDQRQTGAAEAQIKAFKPLSANLSLPTFAIAGDSIRIIGKILNYGRDSNTVSRSFYANHRLVEQHHIGVQNSYIDTFPVAIPAGDSASFQYTIHASGDYFDGEYRAIPIMPAGVKETNGIFAALPGDTAFTFAASDTGAIHVYANTSLLPVLLEETDYLERYEYLCNEQMASKLTGLLLEKQARRLLKQSFDKDRKIRQLISDLQGNRNKDGNWGWWHKGTTEYWISQHVIQAFLLAEQQGFSVNLDKPPLINYLVFLLNSAACTDKITLLETLHTLGAKLNYSNYLDTLNAPKNNLYDQYRLLYLKQRTGMAVKTDSILAHRQTTMMGNSYWGEESYQFFNNSIQTTLLAYKILRAAGGQEPVLHSIRNWFLEKRRSGNWRNTYESASILATIMPDVLQAGEQRPATLQINGQAVTQFPYNHTLPGGQSIQVSKSGGATIYFSAWQQHWNPAPLPASRQFSVSSKFMQERKKVEQLTAGKSVLLQVEVEVKADADYIMVEIPIPAGCSYEEKSGSWTNNEVHREHFKDKVSIFCNQLNKGRYTFQVALMPRFTGRYHLNPAKAEMMYFPVFFGRTGLTQINIAGAKK</sequence>
<dbReference type="PANTHER" id="PTHR40094">
    <property type="entry name" value="ALPHA-2-MACROGLOBULIN HOMOLOG"/>
    <property type="match status" value="1"/>
</dbReference>
<dbReference type="Pfam" id="PF00207">
    <property type="entry name" value="A2M"/>
    <property type="match status" value="1"/>
</dbReference>
<comment type="caution">
    <text evidence="2">The sequence shown here is derived from an EMBL/GenBank/DDBJ whole genome shotgun (WGS) entry which is preliminary data.</text>
</comment>
<dbReference type="InterPro" id="IPR023997">
    <property type="entry name" value="TonB-dep_OMP_SusC/RagA_CS"/>
</dbReference>
<keyword evidence="2" id="KW-0675">Receptor</keyword>
<dbReference type="InterPro" id="IPR008930">
    <property type="entry name" value="Terpenoid_cyclase/PrenylTrfase"/>
</dbReference>
<proteinExistence type="predicted"/>
<dbReference type="GO" id="GO:0004866">
    <property type="term" value="F:endopeptidase inhibitor activity"/>
    <property type="evidence" value="ECO:0007669"/>
    <property type="project" value="InterPro"/>
</dbReference>
<dbReference type="InterPro" id="IPR008969">
    <property type="entry name" value="CarboxyPept-like_regulatory"/>
</dbReference>
<reference evidence="2 3" key="1">
    <citation type="submission" date="2019-06" db="EMBL/GenBank/DDBJ databases">
        <title>Sorghum-associated microbial communities from plants grown in Nebraska, USA.</title>
        <authorList>
            <person name="Schachtman D."/>
        </authorList>
    </citation>
    <scope>NUCLEOTIDE SEQUENCE [LARGE SCALE GENOMIC DNA]</scope>
    <source>
        <strain evidence="2 3">1209</strain>
    </source>
</reference>
<dbReference type="InterPro" id="IPR051802">
    <property type="entry name" value="YfhM-like"/>
</dbReference>
<dbReference type="SMART" id="SM01360">
    <property type="entry name" value="A2M"/>
    <property type="match status" value="1"/>
</dbReference>
<organism evidence="2 3">
    <name type="scientific">Chitinophaga polysaccharea</name>
    <dbReference type="NCBI Taxonomy" id="1293035"/>
    <lineage>
        <taxon>Bacteria</taxon>
        <taxon>Pseudomonadati</taxon>
        <taxon>Bacteroidota</taxon>
        <taxon>Chitinophagia</taxon>
        <taxon>Chitinophagales</taxon>
        <taxon>Chitinophagaceae</taxon>
        <taxon>Chitinophaga</taxon>
    </lineage>
</organism>
<evidence type="ECO:0000313" key="3">
    <source>
        <dbReference type="Proteomes" id="UP000320811"/>
    </source>
</evidence>
<feature type="domain" description="Alpha-2-macroglobulin" evidence="1">
    <location>
        <begin position="1353"/>
        <end position="1442"/>
    </location>
</feature>
<dbReference type="Pfam" id="PF07715">
    <property type="entry name" value="Plug"/>
    <property type="match status" value="1"/>
</dbReference>
<dbReference type="SUPFAM" id="SSF56935">
    <property type="entry name" value="Porins"/>
    <property type="match status" value="1"/>
</dbReference>
<dbReference type="Gene3D" id="1.50.10.20">
    <property type="match status" value="1"/>
</dbReference>
<dbReference type="Pfam" id="PF13715">
    <property type="entry name" value="CarbopepD_reg_2"/>
    <property type="match status" value="1"/>
</dbReference>
<dbReference type="EMBL" id="VIWO01000005">
    <property type="protein sequence ID" value="TWF39745.1"/>
    <property type="molecule type" value="Genomic_DNA"/>
</dbReference>
<dbReference type="InterPro" id="IPR012910">
    <property type="entry name" value="Plug_dom"/>
</dbReference>
<dbReference type="Gene3D" id="2.60.40.1120">
    <property type="entry name" value="Carboxypeptidase-like, regulatory domain"/>
    <property type="match status" value="1"/>
</dbReference>
<gene>
    <name evidence="2" type="ORF">FHW36_105184</name>
</gene>
<dbReference type="SUPFAM" id="SSF48239">
    <property type="entry name" value="Terpenoid cyclases/Protein prenyltransferases"/>
    <property type="match status" value="1"/>
</dbReference>
<dbReference type="NCBIfam" id="TIGR04057">
    <property type="entry name" value="SusC_RagA_signa"/>
    <property type="match status" value="1"/>
</dbReference>
<dbReference type="Gene3D" id="2.170.130.10">
    <property type="entry name" value="TonB-dependent receptor, plug domain"/>
    <property type="match status" value="1"/>
</dbReference>
<dbReference type="InterPro" id="IPR001599">
    <property type="entry name" value="Macroglobln_a2"/>
</dbReference>
<dbReference type="Proteomes" id="UP000320811">
    <property type="component" value="Unassembled WGS sequence"/>
</dbReference>
<dbReference type="InterPro" id="IPR037066">
    <property type="entry name" value="Plug_dom_sf"/>
</dbReference>
<evidence type="ECO:0000313" key="2">
    <source>
        <dbReference type="EMBL" id="TWF39745.1"/>
    </source>
</evidence>